<accession>A0A1R3J8R4</accession>
<reference evidence="2 3" key="1">
    <citation type="submission" date="2013-09" db="EMBL/GenBank/DDBJ databases">
        <title>Corchorus capsularis genome sequencing.</title>
        <authorList>
            <person name="Alam M."/>
            <person name="Haque M.S."/>
            <person name="Islam M.S."/>
            <person name="Emdad E.M."/>
            <person name="Islam M.M."/>
            <person name="Ahmed B."/>
            <person name="Halim A."/>
            <person name="Hossen Q.M.M."/>
            <person name="Hossain M.Z."/>
            <person name="Ahmed R."/>
            <person name="Khan M.M."/>
            <person name="Islam R."/>
            <person name="Rashid M.M."/>
            <person name="Khan S.A."/>
            <person name="Rahman M.S."/>
            <person name="Alam M."/>
        </authorList>
    </citation>
    <scope>NUCLEOTIDE SEQUENCE [LARGE SCALE GENOMIC DNA]</scope>
    <source>
        <strain evidence="3">cv. CVL-1</strain>
        <tissue evidence="2">Whole seedling</tissue>
    </source>
</reference>
<name>A0A1R3J8R4_COCAP</name>
<dbReference type="Gramene" id="OMO91232">
    <property type="protein sequence ID" value="OMO91232"/>
    <property type="gene ID" value="CCACVL1_07184"/>
</dbReference>
<dbReference type="InterPro" id="IPR050481">
    <property type="entry name" value="UDP-glycosyltransf_plant"/>
</dbReference>
<proteinExistence type="inferred from homology"/>
<dbReference type="OrthoDB" id="5835829at2759"/>
<evidence type="ECO:0000313" key="3">
    <source>
        <dbReference type="Proteomes" id="UP000188268"/>
    </source>
</evidence>
<dbReference type="Proteomes" id="UP000188268">
    <property type="component" value="Unassembled WGS sequence"/>
</dbReference>
<dbReference type="AlphaFoldDB" id="A0A1R3J8R4"/>
<dbReference type="Gene3D" id="3.40.50.2000">
    <property type="entry name" value="Glycogen Phosphorylase B"/>
    <property type="match status" value="1"/>
</dbReference>
<dbReference type="PANTHER" id="PTHR48048:SF20">
    <property type="entry name" value="GLYCOSYLTRANSFERASE"/>
    <property type="match status" value="1"/>
</dbReference>
<comment type="similarity">
    <text evidence="1">Belongs to the UDP-glycosyltransferase family.</text>
</comment>
<dbReference type="SUPFAM" id="SSF53756">
    <property type="entry name" value="UDP-Glycosyltransferase/glycogen phosphorylase"/>
    <property type="match status" value="1"/>
</dbReference>
<keyword evidence="3" id="KW-1185">Reference proteome</keyword>
<dbReference type="PANTHER" id="PTHR48048">
    <property type="entry name" value="GLYCOSYLTRANSFERASE"/>
    <property type="match status" value="1"/>
</dbReference>
<comment type="caution">
    <text evidence="2">The sequence shown here is derived from an EMBL/GenBank/DDBJ whole genome shotgun (WGS) entry which is preliminary data.</text>
</comment>
<dbReference type="GO" id="GO:0035251">
    <property type="term" value="F:UDP-glucosyltransferase activity"/>
    <property type="evidence" value="ECO:0007669"/>
    <property type="project" value="InterPro"/>
</dbReference>
<evidence type="ECO:0000256" key="1">
    <source>
        <dbReference type="ARBA" id="ARBA00009995"/>
    </source>
</evidence>
<dbReference type="STRING" id="210143.A0A1R3J8R4"/>
<protein>
    <recommendedName>
        <fullName evidence="4">UDP-glucuronosyl/UDP-glucosyltransferase</fullName>
    </recommendedName>
</protein>
<gene>
    <name evidence="2" type="ORF">CCACVL1_07184</name>
</gene>
<dbReference type="EMBL" id="AWWV01008345">
    <property type="protein sequence ID" value="OMO91232.1"/>
    <property type="molecule type" value="Genomic_DNA"/>
</dbReference>
<evidence type="ECO:0000313" key="2">
    <source>
        <dbReference type="EMBL" id="OMO91232.1"/>
    </source>
</evidence>
<evidence type="ECO:0008006" key="4">
    <source>
        <dbReference type="Google" id="ProtNLM"/>
    </source>
</evidence>
<sequence>MEETIVLYPPPGLGVVSMVELGKLVLHHRRCGNHQFTITILLTTGFRDTPTIISYIDSVSQAYPSISFLDNSQKCSRAAIGFQFIRLNAPKVLHSLEEILKSYKISAFVIDIFCTSALSTGKDLKIPHFTSIHHVLLPLQPSFSSQKLD</sequence>
<organism evidence="2 3">
    <name type="scientific">Corchorus capsularis</name>
    <name type="common">Jute</name>
    <dbReference type="NCBI Taxonomy" id="210143"/>
    <lineage>
        <taxon>Eukaryota</taxon>
        <taxon>Viridiplantae</taxon>
        <taxon>Streptophyta</taxon>
        <taxon>Embryophyta</taxon>
        <taxon>Tracheophyta</taxon>
        <taxon>Spermatophyta</taxon>
        <taxon>Magnoliopsida</taxon>
        <taxon>eudicotyledons</taxon>
        <taxon>Gunneridae</taxon>
        <taxon>Pentapetalae</taxon>
        <taxon>rosids</taxon>
        <taxon>malvids</taxon>
        <taxon>Malvales</taxon>
        <taxon>Malvaceae</taxon>
        <taxon>Grewioideae</taxon>
        <taxon>Apeibeae</taxon>
        <taxon>Corchorus</taxon>
    </lineage>
</organism>